<feature type="domain" description="C2H2-type" evidence="12">
    <location>
        <begin position="375"/>
        <end position="403"/>
    </location>
</feature>
<dbReference type="SUPFAM" id="SSF57667">
    <property type="entry name" value="beta-beta-alpha zinc fingers"/>
    <property type="match status" value="8"/>
</dbReference>
<reference evidence="13" key="1">
    <citation type="submission" date="2022-01" db="EMBL/GenBank/DDBJ databases">
        <authorList>
            <person name="King R."/>
        </authorList>
    </citation>
    <scope>NUCLEOTIDE SEQUENCE</scope>
</reference>
<evidence type="ECO:0000256" key="2">
    <source>
        <dbReference type="ARBA" id="ARBA00022723"/>
    </source>
</evidence>
<keyword evidence="2" id="KW-0479">Metal-binding</keyword>
<gene>
    <name evidence="13" type="ORF">NEZAVI_LOCUS11066</name>
</gene>
<feature type="region of interest" description="Disordered" evidence="11">
    <location>
        <begin position="732"/>
        <end position="755"/>
    </location>
</feature>
<dbReference type="InterPro" id="IPR050826">
    <property type="entry name" value="Krueppel_C2H2_ZnFinger"/>
</dbReference>
<evidence type="ECO:0000313" key="13">
    <source>
        <dbReference type="EMBL" id="CAH1402195.1"/>
    </source>
</evidence>
<evidence type="ECO:0000256" key="3">
    <source>
        <dbReference type="ARBA" id="ARBA00022737"/>
    </source>
</evidence>
<dbReference type="InterPro" id="IPR036236">
    <property type="entry name" value="Znf_C2H2_sf"/>
</dbReference>
<dbReference type="FunFam" id="3.30.160.60:FF:000325">
    <property type="entry name" value="ZFP90 zinc finger protein"/>
    <property type="match status" value="1"/>
</dbReference>
<dbReference type="GO" id="GO:0008270">
    <property type="term" value="F:zinc ion binding"/>
    <property type="evidence" value="ECO:0007669"/>
    <property type="project" value="UniProtKB-KW"/>
</dbReference>
<feature type="domain" description="C2H2-type" evidence="12">
    <location>
        <begin position="312"/>
        <end position="339"/>
    </location>
</feature>
<dbReference type="GO" id="GO:0005634">
    <property type="term" value="C:nucleus"/>
    <property type="evidence" value="ECO:0007669"/>
    <property type="project" value="UniProtKB-SubCell"/>
</dbReference>
<evidence type="ECO:0000259" key="12">
    <source>
        <dbReference type="PROSITE" id="PS50157"/>
    </source>
</evidence>
<dbReference type="GO" id="GO:0040029">
    <property type="term" value="P:epigenetic regulation of gene expression"/>
    <property type="evidence" value="ECO:0007669"/>
    <property type="project" value="UniProtKB-ARBA"/>
</dbReference>
<dbReference type="PANTHER" id="PTHR24377">
    <property type="entry name" value="IP01015P-RELATED"/>
    <property type="match status" value="1"/>
</dbReference>
<accession>A0A9P0HGS2</accession>
<feature type="domain" description="C2H2-type" evidence="12">
    <location>
        <begin position="520"/>
        <end position="547"/>
    </location>
</feature>
<feature type="domain" description="C2H2-type" evidence="12">
    <location>
        <begin position="275"/>
        <end position="298"/>
    </location>
</feature>
<protein>
    <recommendedName>
        <fullName evidence="12">C2H2-type domain-containing protein</fullName>
    </recommendedName>
</protein>
<evidence type="ECO:0000256" key="6">
    <source>
        <dbReference type="ARBA" id="ARBA00023015"/>
    </source>
</evidence>
<dbReference type="PROSITE" id="PS50157">
    <property type="entry name" value="ZINC_FINGER_C2H2_2"/>
    <property type="match status" value="14"/>
</dbReference>
<dbReference type="Pfam" id="PF00096">
    <property type="entry name" value="zf-C2H2"/>
    <property type="match status" value="8"/>
</dbReference>
<feature type="domain" description="C2H2-type" evidence="12">
    <location>
        <begin position="142"/>
        <end position="165"/>
    </location>
</feature>
<dbReference type="AlphaFoldDB" id="A0A9P0HGS2"/>
<evidence type="ECO:0000256" key="11">
    <source>
        <dbReference type="SAM" id="MobiDB-lite"/>
    </source>
</evidence>
<dbReference type="FunFam" id="3.30.160.60:FF:001465">
    <property type="entry name" value="Zinc finger protein 560"/>
    <property type="match status" value="1"/>
</dbReference>
<dbReference type="PROSITE" id="PS00028">
    <property type="entry name" value="ZINC_FINGER_C2H2_1"/>
    <property type="match status" value="15"/>
</dbReference>
<evidence type="ECO:0000256" key="1">
    <source>
        <dbReference type="ARBA" id="ARBA00004123"/>
    </source>
</evidence>
<sequence>MANTIVMTEEGYGFNYEWIAAGSGIGEEICGVDKDCIVVPSSPELHKIEIEPPELGDDYVEIQVTEEEVVADQWNSHAGSEEDGLNLNVDTNHDDDVMVPLPEDQDEYSRLHPYPCDFCSRRFSKKSALTVHMVSHQVERPHGCNMCGAQYRRKHDLVEHMKIHAYAPIKIEPEDDYEELPTLPQAKAKQRARRKKRNIKKFEFDDTIAREKKTRPPQIPFDDFKFEIDIPQVEEPKFPIIDPSRPYVCQHCGIGFAREKALTSHTMIHVGDSAYECESCGEMFQSESQLEQHNSIRHGQVSRKRDDNYGTFLCNECGASFQWYNQLKKHRKSHIKQEEQEEEENHLCTLCNVVFNTLDELLCHKEDHDPEIGVHSCYLCGEVYENMTDLKDHMKTRHKANHMCHLCEKMFKDSRALNKHLASHIETRTFPCSICSRRFHNKAKLKKHMISHDDMKPNGGMVCRECGEMFTEGQSLLNHRQSVHGVNISRMFPCLQCGKAFNSRSSHQIHLRIHTGERPYACKYCWKAFGDGGTLRKHERIHTGEKPYVCPVCTKAFNQRVVLREHIRAHHSGSESRLSNNCYECMVCGSVLAASSELCAHLVLHSDENTAKHRMPKGNRKYVRKKKYTGFEEDSGSPVEEDRRKTQLVSPPPPPTQIVKYSEELDTVIKIEPGLTPTSTDFNKGRARIVRSGRKGVPKGQNKRYARGKTKAARLMNNTSYASKYVVSCPENEDMRSNQESSLNGIVPRSRPRTKNVSYHNMKAEPRYELATFPVDNKRSSGNQKKRSQVRRDILPSEAVENQYVNGIDLFEETGGEQIETCIVDDIDVELKLEVKTSEQEECLIPPHDMRTEYVSCDMCSEVFTSRSDLLKHIQIHI</sequence>
<dbReference type="GO" id="GO:0000122">
    <property type="term" value="P:negative regulation of transcription by RNA polymerase II"/>
    <property type="evidence" value="ECO:0007669"/>
    <property type="project" value="UniProtKB-ARBA"/>
</dbReference>
<dbReference type="Pfam" id="PF13912">
    <property type="entry name" value="zf-C2H2_6"/>
    <property type="match status" value="2"/>
</dbReference>
<evidence type="ECO:0000256" key="9">
    <source>
        <dbReference type="ARBA" id="ARBA00023242"/>
    </source>
</evidence>
<keyword evidence="4 10" id="KW-0863">Zinc-finger</keyword>
<feature type="region of interest" description="Disordered" evidence="11">
    <location>
        <begin position="629"/>
        <end position="657"/>
    </location>
</feature>
<feature type="domain" description="C2H2-type" evidence="12">
    <location>
        <begin position="548"/>
        <end position="576"/>
    </location>
</feature>
<dbReference type="GO" id="GO:0000785">
    <property type="term" value="C:chromatin"/>
    <property type="evidence" value="ECO:0007669"/>
    <property type="project" value="UniProtKB-ARBA"/>
</dbReference>
<feature type="domain" description="C2H2-type" evidence="12">
    <location>
        <begin position="114"/>
        <end position="141"/>
    </location>
</feature>
<evidence type="ECO:0000256" key="4">
    <source>
        <dbReference type="ARBA" id="ARBA00022771"/>
    </source>
</evidence>
<dbReference type="OrthoDB" id="8117402at2759"/>
<keyword evidence="5" id="KW-0862">Zinc</keyword>
<comment type="subcellular location">
    <subcellularLocation>
        <location evidence="1">Nucleus</location>
    </subcellularLocation>
</comment>
<dbReference type="GO" id="GO:0003682">
    <property type="term" value="F:chromatin binding"/>
    <property type="evidence" value="ECO:0007669"/>
    <property type="project" value="UniProtKB-ARBA"/>
</dbReference>
<dbReference type="Proteomes" id="UP001152798">
    <property type="component" value="Chromosome 5"/>
</dbReference>
<feature type="domain" description="C2H2-type" evidence="12">
    <location>
        <begin position="461"/>
        <end position="484"/>
    </location>
</feature>
<dbReference type="InterPro" id="IPR013087">
    <property type="entry name" value="Znf_C2H2_type"/>
</dbReference>
<dbReference type="FunFam" id="3.30.160.60:FF:000446">
    <property type="entry name" value="Zinc finger protein"/>
    <property type="match status" value="1"/>
</dbReference>
<evidence type="ECO:0000256" key="10">
    <source>
        <dbReference type="PROSITE-ProRule" id="PRU00042"/>
    </source>
</evidence>
<feature type="domain" description="C2H2-type" evidence="12">
    <location>
        <begin position="492"/>
        <end position="519"/>
    </location>
</feature>
<organism evidence="13 14">
    <name type="scientific">Nezara viridula</name>
    <name type="common">Southern green stink bug</name>
    <name type="synonym">Cimex viridulus</name>
    <dbReference type="NCBI Taxonomy" id="85310"/>
    <lineage>
        <taxon>Eukaryota</taxon>
        <taxon>Metazoa</taxon>
        <taxon>Ecdysozoa</taxon>
        <taxon>Arthropoda</taxon>
        <taxon>Hexapoda</taxon>
        <taxon>Insecta</taxon>
        <taxon>Pterygota</taxon>
        <taxon>Neoptera</taxon>
        <taxon>Paraneoptera</taxon>
        <taxon>Hemiptera</taxon>
        <taxon>Heteroptera</taxon>
        <taxon>Panheteroptera</taxon>
        <taxon>Pentatomomorpha</taxon>
        <taxon>Pentatomoidea</taxon>
        <taxon>Pentatomidae</taxon>
        <taxon>Pentatominae</taxon>
        <taxon>Nezara</taxon>
    </lineage>
</organism>
<keyword evidence="6" id="KW-0805">Transcription regulation</keyword>
<keyword evidence="7" id="KW-0238">DNA-binding</keyword>
<dbReference type="Pfam" id="PF13894">
    <property type="entry name" value="zf-C2H2_4"/>
    <property type="match status" value="1"/>
</dbReference>
<keyword evidence="9" id="KW-0539">Nucleus</keyword>
<keyword evidence="14" id="KW-1185">Reference proteome</keyword>
<feature type="domain" description="C2H2-type" evidence="12">
    <location>
        <begin position="430"/>
        <end position="457"/>
    </location>
</feature>
<proteinExistence type="predicted"/>
<evidence type="ECO:0000256" key="7">
    <source>
        <dbReference type="ARBA" id="ARBA00023125"/>
    </source>
</evidence>
<dbReference type="SMART" id="SM00355">
    <property type="entry name" value="ZnF_C2H2"/>
    <property type="match status" value="15"/>
</dbReference>
<dbReference type="FunFam" id="3.30.160.60:FF:000690">
    <property type="entry name" value="Zinc finger protein 354C"/>
    <property type="match status" value="1"/>
</dbReference>
<evidence type="ECO:0000256" key="5">
    <source>
        <dbReference type="ARBA" id="ARBA00022833"/>
    </source>
</evidence>
<keyword evidence="8" id="KW-0804">Transcription</keyword>
<feature type="domain" description="C2H2-type" evidence="12">
    <location>
        <begin position="855"/>
        <end position="878"/>
    </location>
</feature>
<feature type="domain" description="C2H2-type" evidence="12">
    <location>
        <begin position="583"/>
        <end position="610"/>
    </location>
</feature>
<evidence type="ECO:0000313" key="14">
    <source>
        <dbReference type="Proteomes" id="UP001152798"/>
    </source>
</evidence>
<feature type="domain" description="C2H2-type" evidence="12">
    <location>
        <begin position="402"/>
        <end position="429"/>
    </location>
</feature>
<keyword evidence="3" id="KW-0677">Repeat</keyword>
<feature type="domain" description="C2H2-type" evidence="12">
    <location>
        <begin position="247"/>
        <end position="274"/>
    </location>
</feature>
<name>A0A9P0HGS2_NEZVI</name>
<dbReference type="Gene3D" id="3.30.160.60">
    <property type="entry name" value="Classic Zinc Finger"/>
    <property type="match status" value="10"/>
</dbReference>
<dbReference type="GO" id="GO:0003677">
    <property type="term" value="F:DNA binding"/>
    <property type="evidence" value="ECO:0007669"/>
    <property type="project" value="UniProtKB-KW"/>
</dbReference>
<evidence type="ECO:0000256" key="8">
    <source>
        <dbReference type="ARBA" id="ARBA00023163"/>
    </source>
</evidence>
<dbReference type="EMBL" id="OV725081">
    <property type="protein sequence ID" value="CAH1402195.1"/>
    <property type="molecule type" value="Genomic_DNA"/>
</dbReference>